<dbReference type="AlphaFoldDB" id="A0A7C5LST3"/>
<evidence type="ECO:0000313" key="2">
    <source>
        <dbReference type="EMBL" id="HHL42614.1"/>
    </source>
</evidence>
<dbReference type="Proteomes" id="UP000885830">
    <property type="component" value="Unassembled WGS sequence"/>
</dbReference>
<evidence type="ECO:0000259" key="1">
    <source>
        <dbReference type="Pfam" id="PF08885"/>
    </source>
</evidence>
<proteinExistence type="predicted"/>
<protein>
    <recommendedName>
        <fullName evidence="1">GSCFA domain-containing protein</fullName>
    </recommendedName>
</protein>
<gene>
    <name evidence="2" type="ORF">ENJ42_03255</name>
</gene>
<feature type="domain" description="GSCFA" evidence="1">
    <location>
        <begin position="59"/>
        <end position="323"/>
    </location>
</feature>
<name>A0A7C5LST3_9PROT</name>
<sequence>MKFRPFTSIPKLQKGNSCIKWGDYGQENTNPDLACNRLRENVLKIGGKPKFQLSKKDSFFTIGSCFARGLEKTLCGKGLDVLSVSDKLADWRTSRENVTPQGATNRYNTASIANDFTWHATDSGHFPDHAYVQVTDELYCDPHMNPTLGSAPVAELKRRRLIWSEVFKTVLDADVVVLTLGMSEAWYDHKSELVCNSFVDARAVKRDRDRFSAVILSAQDNLHNLEAVHEILSQNGKPEVKIIVTVSPVPLIRTTTEHDIIVANQYSKSCLRTAAQEFADQHDNVAYFPSYEIAMFSNPELVWEPSDRRHVKGAFSMEIMKQFFNMYLGDMEFEKPKHKYSFRLG</sequence>
<dbReference type="Pfam" id="PF08885">
    <property type="entry name" value="GSCFA"/>
    <property type="match status" value="1"/>
</dbReference>
<dbReference type="InterPro" id="IPR014982">
    <property type="entry name" value="GSCFA"/>
</dbReference>
<accession>A0A7C5LST3</accession>
<organism evidence="2">
    <name type="scientific">Hellea balneolensis</name>
    <dbReference type="NCBI Taxonomy" id="287478"/>
    <lineage>
        <taxon>Bacteria</taxon>
        <taxon>Pseudomonadati</taxon>
        <taxon>Pseudomonadota</taxon>
        <taxon>Alphaproteobacteria</taxon>
        <taxon>Maricaulales</taxon>
        <taxon>Robiginitomaculaceae</taxon>
        <taxon>Hellea</taxon>
    </lineage>
</organism>
<dbReference type="EMBL" id="DRMJ01000160">
    <property type="protein sequence ID" value="HHL42614.1"/>
    <property type="molecule type" value="Genomic_DNA"/>
</dbReference>
<reference evidence="2" key="1">
    <citation type="journal article" date="2020" name="mSystems">
        <title>Genome- and Community-Level Interaction Insights into Carbon Utilization and Element Cycling Functions of Hydrothermarchaeota in Hydrothermal Sediment.</title>
        <authorList>
            <person name="Zhou Z."/>
            <person name="Liu Y."/>
            <person name="Xu W."/>
            <person name="Pan J."/>
            <person name="Luo Z.H."/>
            <person name="Li M."/>
        </authorList>
    </citation>
    <scope>NUCLEOTIDE SEQUENCE [LARGE SCALE GENOMIC DNA]</scope>
    <source>
        <strain evidence="2">HyVt-485</strain>
    </source>
</reference>
<comment type="caution">
    <text evidence="2">The sequence shown here is derived from an EMBL/GenBank/DDBJ whole genome shotgun (WGS) entry which is preliminary data.</text>
</comment>